<proteinExistence type="predicted"/>
<comment type="caution">
    <text evidence="1">The sequence shown here is derived from an EMBL/GenBank/DDBJ whole genome shotgun (WGS) entry which is preliminary data.</text>
</comment>
<evidence type="ECO:0000313" key="2">
    <source>
        <dbReference type="Proteomes" id="UP000094329"/>
    </source>
</evidence>
<keyword evidence="2" id="KW-1185">Reference proteome</keyword>
<dbReference type="RefSeq" id="WP_069313052.1">
    <property type="nucleotide sequence ID" value="NZ_MDTU01000001.1"/>
</dbReference>
<name>A0ABX3A3N7_9GAMM</name>
<dbReference type="EMBL" id="MDTU01000001">
    <property type="protein sequence ID" value="ODN43254.1"/>
    <property type="molecule type" value="Genomic_DNA"/>
</dbReference>
<dbReference type="Proteomes" id="UP000094329">
    <property type="component" value="Unassembled WGS sequence"/>
</dbReference>
<protein>
    <submittedName>
        <fullName evidence="1">Uncharacterized protein</fullName>
    </submittedName>
</protein>
<accession>A0ABX3A3N7</accession>
<reference evidence="1 2" key="1">
    <citation type="submission" date="2016-08" db="EMBL/GenBank/DDBJ databases">
        <title>Draft genome sequence of Candidatus Piscirickettsia litoralis, from seawater.</title>
        <authorList>
            <person name="Wan X."/>
            <person name="Lee A.J."/>
            <person name="Hou S."/>
            <person name="Donachie S.P."/>
        </authorList>
    </citation>
    <scope>NUCLEOTIDE SEQUENCE [LARGE SCALE GENOMIC DNA]</scope>
    <source>
        <strain evidence="1 2">Y2</strain>
    </source>
</reference>
<evidence type="ECO:0000313" key="1">
    <source>
        <dbReference type="EMBL" id="ODN43254.1"/>
    </source>
</evidence>
<sequence length="121" mass="14248">MKVKCINIYNEHTKEYVDTSRSLTIGKVYVVLEMYQSRRRGNTYRLLSDDDKTPTLFDANQFETVEEKHASSWEVRESATRKVCSPLAWNKPGFWEEFFDGEPSARAIYQKELEIILKESE</sequence>
<gene>
    <name evidence="1" type="ORF">BGC07_10410</name>
</gene>
<organism evidence="1 2">
    <name type="scientific">Piscirickettsia litoralis</name>
    <dbReference type="NCBI Taxonomy" id="1891921"/>
    <lineage>
        <taxon>Bacteria</taxon>
        <taxon>Pseudomonadati</taxon>
        <taxon>Pseudomonadota</taxon>
        <taxon>Gammaproteobacteria</taxon>
        <taxon>Thiotrichales</taxon>
        <taxon>Piscirickettsiaceae</taxon>
        <taxon>Piscirickettsia</taxon>
    </lineage>
</organism>